<comment type="caution">
    <text evidence="6">The sequence shown here is derived from an EMBL/GenBank/DDBJ whole genome shotgun (WGS) entry which is preliminary data.</text>
</comment>
<dbReference type="PANTHER" id="PTHR43179:SF12">
    <property type="entry name" value="GALACTOFURANOSYLTRANSFERASE GLFT2"/>
    <property type="match status" value="1"/>
</dbReference>
<feature type="domain" description="Galactosyltransferase C-terminal" evidence="5">
    <location>
        <begin position="163"/>
        <end position="202"/>
    </location>
</feature>
<reference evidence="7" key="1">
    <citation type="journal article" date="2019" name="Int. J. Syst. Evol. Microbiol.">
        <title>The Global Catalogue of Microorganisms (GCM) 10K type strain sequencing project: providing services to taxonomists for standard genome sequencing and annotation.</title>
        <authorList>
            <consortium name="The Broad Institute Genomics Platform"/>
            <consortium name="The Broad Institute Genome Sequencing Center for Infectious Disease"/>
            <person name="Wu L."/>
            <person name="Ma J."/>
        </authorList>
    </citation>
    <scope>NUCLEOTIDE SEQUENCE [LARGE SCALE GENOMIC DNA]</scope>
    <source>
        <strain evidence="7">JCM 30742</strain>
    </source>
</reference>
<dbReference type="PANTHER" id="PTHR43179">
    <property type="entry name" value="RHAMNOSYLTRANSFERASE WBBL"/>
    <property type="match status" value="1"/>
</dbReference>
<comment type="similarity">
    <text evidence="2">Belongs to the glycosyltransferase 2 family.</text>
</comment>
<keyword evidence="7" id="KW-1185">Reference proteome</keyword>
<proteinExistence type="inferred from homology"/>
<keyword evidence="4" id="KW-0808">Transferase</keyword>
<evidence type="ECO:0000259" key="5">
    <source>
        <dbReference type="Pfam" id="PF02709"/>
    </source>
</evidence>
<comment type="pathway">
    <text evidence="1">Cell wall biogenesis; cell wall polysaccharide biosynthesis.</text>
</comment>
<dbReference type="EMBL" id="BAABEO010000017">
    <property type="protein sequence ID" value="GAA3686052.1"/>
    <property type="molecule type" value="Genomic_DNA"/>
</dbReference>
<dbReference type="Proteomes" id="UP001500752">
    <property type="component" value="Unassembled WGS sequence"/>
</dbReference>
<gene>
    <name evidence="6" type="ORF">GCM10023081_24300</name>
</gene>
<evidence type="ECO:0000256" key="1">
    <source>
        <dbReference type="ARBA" id="ARBA00004776"/>
    </source>
</evidence>
<evidence type="ECO:0000256" key="3">
    <source>
        <dbReference type="ARBA" id="ARBA00022676"/>
    </source>
</evidence>
<dbReference type="Gene3D" id="3.90.550.10">
    <property type="entry name" value="Spore Coat Polysaccharide Biosynthesis Protein SpsA, Chain A"/>
    <property type="match status" value="1"/>
</dbReference>
<dbReference type="InterPro" id="IPR029044">
    <property type="entry name" value="Nucleotide-diphossugar_trans"/>
</dbReference>
<organism evidence="6 7">
    <name type="scientific">Arthrobacter ginkgonis</name>
    <dbReference type="NCBI Taxonomy" id="1630594"/>
    <lineage>
        <taxon>Bacteria</taxon>
        <taxon>Bacillati</taxon>
        <taxon>Actinomycetota</taxon>
        <taxon>Actinomycetes</taxon>
        <taxon>Micrococcales</taxon>
        <taxon>Micrococcaceae</taxon>
        <taxon>Arthrobacter</taxon>
    </lineage>
</organism>
<name>A0ABP7CB56_9MICC</name>
<accession>A0ABP7CB56</accession>
<evidence type="ECO:0000256" key="4">
    <source>
        <dbReference type="ARBA" id="ARBA00022679"/>
    </source>
</evidence>
<protein>
    <submittedName>
        <fullName evidence="6">Glycosyltransferase</fullName>
    </submittedName>
</protein>
<dbReference type="RefSeq" id="WP_345151085.1">
    <property type="nucleotide sequence ID" value="NZ_BAABEO010000017.1"/>
</dbReference>
<dbReference type="InterPro" id="IPR027791">
    <property type="entry name" value="Galactosyl_T_C"/>
</dbReference>
<sequence>MQGDATPDGVSLLVIVRGREQHLRRLIDGANRAAPRPREIVVVHMGEADTEDLRSRIPIRQFRIEVPGTGTLPLARARNLAAHHAEGSRYVFLDVDCIPARDLFGILAEDSERLGGIAMAEPRYLRAPLPPGTPADDGALTRDSVPHAARAGLHASEGALPSERYEMFWTLGFAVDAADFGRIGGFDESFTGYGAEDTDFAFTARERGVPLGFSGATMFHQHHGSYRPPLNHFADIVANATVFHGKWGTWPMEGWLGAFTRLGLVDWSPSSSAIRVLRAPTAMETEAAAHAGAY</sequence>
<dbReference type="Pfam" id="PF02709">
    <property type="entry name" value="Glyco_transf_7C"/>
    <property type="match status" value="1"/>
</dbReference>
<evidence type="ECO:0000313" key="7">
    <source>
        <dbReference type="Proteomes" id="UP001500752"/>
    </source>
</evidence>
<evidence type="ECO:0000256" key="2">
    <source>
        <dbReference type="ARBA" id="ARBA00006739"/>
    </source>
</evidence>
<keyword evidence="3" id="KW-0328">Glycosyltransferase</keyword>
<evidence type="ECO:0000313" key="6">
    <source>
        <dbReference type="EMBL" id="GAA3686052.1"/>
    </source>
</evidence>
<dbReference type="SUPFAM" id="SSF53448">
    <property type="entry name" value="Nucleotide-diphospho-sugar transferases"/>
    <property type="match status" value="1"/>
</dbReference>